<comment type="subunit">
    <text evidence="3">Monomer.</text>
</comment>
<evidence type="ECO:0000256" key="7">
    <source>
        <dbReference type="ARBA" id="ARBA00023080"/>
    </source>
</evidence>
<dbReference type="AlphaFoldDB" id="Q6M9I7"/>
<evidence type="ECO:0000256" key="2">
    <source>
        <dbReference type="ARBA" id="ARBA00006676"/>
    </source>
</evidence>
<keyword evidence="5" id="KW-0378">Hydrolase</keyword>
<evidence type="ECO:0000256" key="9">
    <source>
        <dbReference type="SAM" id="MobiDB-lite"/>
    </source>
</evidence>
<comment type="cofactor">
    <cofactor evidence="1">
        <name>Zn(2+)</name>
        <dbReference type="ChEBI" id="CHEBI:29105"/>
    </cofactor>
</comment>
<accession>Q6M9I7</accession>
<dbReference type="EMBL" id="BX908807">
    <property type="protein sequence ID" value="CAF05969.1"/>
    <property type="molecule type" value="Genomic_DNA"/>
</dbReference>
<comment type="similarity">
    <text evidence="2">Belongs to the metallo-dependent hydrolases superfamily. Adenosine and AMP deaminases family.</text>
</comment>
<evidence type="ECO:0000313" key="11">
    <source>
        <dbReference type="EMBL" id="CAF05969.1"/>
    </source>
</evidence>
<dbReference type="GO" id="GO:0006154">
    <property type="term" value="P:adenosine catabolic process"/>
    <property type="evidence" value="ECO:0007669"/>
    <property type="project" value="TreeGrafter"/>
</dbReference>
<evidence type="ECO:0000256" key="6">
    <source>
        <dbReference type="ARBA" id="ARBA00022833"/>
    </source>
</evidence>
<comment type="catalytic activity">
    <reaction evidence="8">
        <text>N(6)-methyl-AMP + H2O + H(+) = IMP + methylamine</text>
        <dbReference type="Rhea" id="RHEA:16001"/>
        <dbReference type="ChEBI" id="CHEBI:15377"/>
        <dbReference type="ChEBI" id="CHEBI:15378"/>
        <dbReference type="ChEBI" id="CHEBI:58053"/>
        <dbReference type="ChEBI" id="CHEBI:59338"/>
        <dbReference type="ChEBI" id="CHEBI:144842"/>
    </reaction>
    <physiologicalReaction direction="left-to-right" evidence="8">
        <dbReference type="Rhea" id="RHEA:16002"/>
    </physiologicalReaction>
</comment>
<dbReference type="InterPro" id="IPR001365">
    <property type="entry name" value="A_deaminase_dom"/>
</dbReference>
<dbReference type="PANTHER" id="PTHR11409">
    <property type="entry name" value="ADENOSINE DEAMINASE"/>
    <property type="match status" value="1"/>
</dbReference>
<dbReference type="GO" id="GO:0009117">
    <property type="term" value="P:nucleotide metabolic process"/>
    <property type="evidence" value="ECO:0007669"/>
    <property type="project" value="UniProtKB-KW"/>
</dbReference>
<dbReference type="GO" id="GO:0046872">
    <property type="term" value="F:metal ion binding"/>
    <property type="evidence" value="ECO:0007669"/>
    <property type="project" value="UniProtKB-KW"/>
</dbReference>
<evidence type="ECO:0000256" key="1">
    <source>
        <dbReference type="ARBA" id="ARBA00001947"/>
    </source>
</evidence>
<evidence type="ECO:0000259" key="10">
    <source>
        <dbReference type="Pfam" id="PF00962"/>
    </source>
</evidence>
<evidence type="ECO:0000256" key="8">
    <source>
        <dbReference type="ARBA" id="ARBA00048787"/>
    </source>
</evidence>
<feature type="region of interest" description="Disordered" evidence="9">
    <location>
        <begin position="1"/>
        <end position="22"/>
    </location>
</feature>
<dbReference type="GO" id="GO:0004000">
    <property type="term" value="F:adenosine deaminase activity"/>
    <property type="evidence" value="ECO:0007669"/>
    <property type="project" value="TreeGrafter"/>
</dbReference>
<dbReference type="PANTHER" id="PTHR11409:SF42">
    <property type="entry name" value="ADENOSINE DEAMINASE-LIKE PROTEIN"/>
    <property type="match status" value="1"/>
</dbReference>
<dbReference type="Gene3D" id="3.20.20.140">
    <property type="entry name" value="Metal-dependent hydrolases"/>
    <property type="match status" value="1"/>
</dbReference>
<keyword evidence="7" id="KW-0546">Nucleotide metabolism</keyword>
<evidence type="ECO:0000256" key="5">
    <source>
        <dbReference type="ARBA" id="ARBA00022801"/>
    </source>
</evidence>
<dbReference type="GO" id="GO:0046103">
    <property type="term" value="P:inosine biosynthetic process"/>
    <property type="evidence" value="ECO:0007669"/>
    <property type="project" value="TreeGrafter"/>
</dbReference>
<feature type="domain" description="Adenosine deaminase" evidence="10">
    <location>
        <begin position="165"/>
        <end position="493"/>
    </location>
</feature>
<sequence>MHVAVLESHEMERGIQEPPGTETDRYCFQGQMLGAVDMDRLTAAYKTLTLQMRVKIPVWQVEPLGEEPAALVGIPTAYPRRRSKVPALRTNCTIDRYGEHTDAGWLRTRHSAYPARFLGDNFKRVRNSPASVPFPTDGEQNQHQEISSSRTLAMTVDAVDHKALPKIELHAHLSGSISRQCLHEVWLKKKENGETDLQDPLIEMPLGKHDYDLKTFFPLFSSYIYHLVSDVWALRYTTLSVLSDFASDGVVYLELRTTPRAMPHAGLTKAQYVSTILSAIAEFESTTTSALKTKLILSVDRRNTLPEAYEVLALCRQFSGQGGVVGIDLCGDPAKGPIDIFTPVFEEARRTIPGLGITLHFAEAEASGTEEELLTLLSWKPDRIGHVIHLNKRIREKVKRRGGMGLELCLSCNVHAGMVCGGVESHHFGEWWKVEETVVVLSTDDVGVFGSPLSNEYALVAKHFGLTRADICSLVRRGIDVIFGGDEEKERLRALMWSA</sequence>
<dbReference type="Pfam" id="PF00962">
    <property type="entry name" value="A_deaminase"/>
    <property type="match status" value="1"/>
</dbReference>
<dbReference type="CDD" id="cd00443">
    <property type="entry name" value="ADA_AMPD"/>
    <property type="match status" value="1"/>
</dbReference>
<protein>
    <submittedName>
        <fullName evidence="11">Related to adenosine deaminase</fullName>
    </submittedName>
</protein>
<evidence type="ECO:0000256" key="3">
    <source>
        <dbReference type="ARBA" id="ARBA00011245"/>
    </source>
</evidence>
<dbReference type="InterPro" id="IPR006330">
    <property type="entry name" value="Ado/ade_deaminase"/>
</dbReference>
<name>Q6M9I7_NEUCS</name>
<dbReference type="VEuPathDB" id="FungiDB:NCU00438"/>
<dbReference type="InterPro" id="IPR032466">
    <property type="entry name" value="Metal_Hydrolase"/>
</dbReference>
<gene>
    <name evidence="11" type="ORF">B13B7.070</name>
</gene>
<keyword evidence="4" id="KW-0479">Metal-binding</keyword>
<evidence type="ECO:0000256" key="4">
    <source>
        <dbReference type="ARBA" id="ARBA00022723"/>
    </source>
</evidence>
<dbReference type="SUPFAM" id="SSF51556">
    <property type="entry name" value="Metallo-dependent hydrolases"/>
    <property type="match status" value="1"/>
</dbReference>
<dbReference type="FunFam" id="3.20.20.140:FF:000033">
    <property type="entry name" value="Adenosine deaminase-like protein"/>
    <property type="match status" value="1"/>
</dbReference>
<organism evidence="11">
    <name type="scientific">Neurospora crassa</name>
    <dbReference type="NCBI Taxonomy" id="5141"/>
    <lineage>
        <taxon>Eukaryota</taxon>
        <taxon>Fungi</taxon>
        <taxon>Dikarya</taxon>
        <taxon>Ascomycota</taxon>
        <taxon>Pezizomycotina</taxon>
        <taxon>Sordariomycetes</taxon>
        <taxon>Sordariomycetidae</taxon>
        <taxon>Sordariales</taxon>
        <taxon>Sordariaceae</taxon>
        <taxon>Neurospora</taxon>
    </lineage>
</organism>
<keyword evidence="6" id="KW-0862">Zinc</keyword>
<reference evidence="11" key="2">
    <citation type="submission" date="2004-01" db="EMBL/GenBank/DDBJ databases">
        <authorList>
            <person name="German Neurospora genome project"/>
        </authorList>
    </citation>
    <scope>NUCLEOTIDE SEQUENCE</scope>
</reference>
<proteinExistence type="inferred from homology"/>
<reference evidence="11" key="1">
    <citation type="submission" date="2004-01" db="EMBL/GenBank/DDBJ databases">
        <authorList>
            <person name="Schulte U."/>
            <person name="Aign V."/>
            <person name="Hoheisel J."/>
            <person name="Brandt P."/>
            <person name="Fartmann B."/>
            <person name="Holland R."/>
            <person name="Nyakatura G."/>
            <person name="Mewes H.W."/>
            <person name="Mannhaupt G."/>
        </authorList>
    </citation>
    <scope>NUCLEOTIDE SEQUENCE</scope>
</reference>